<organism evidence="2 3">
    <name type="scientific">Coccomyxa viridis</name>
    <dbReference type="NCBI Taxonomy" id="1274662"/>
    <lineage>
        <taxon>Eukaryota</taxon>
        <taxon>Viridiplantae</taxon>
        <taxon>Chlorophyta</taxon>
        <taxon>core chlorophytes</taxon>
        <taxon>Trebouxiophyceae</taxon>
        <taxon>Trebouxiophyceae incertae sedis</taxon>
        <taxon>Coccomyxaceae</taxon>
        <taxon>Coccomyxa</taxon>
    </lineage>
</organism>
<feature type="compositionally biased region" description="Low complexity" evidence="1">
    <location>
        <begin position="240"/>
        <end position="252"/>
    </location>
</feature>
<proteinExistence type="predicted"/>
<dbReference type="EMBL" id="CAXHTA020000005">
    <property type="protein sequence ID" value="CAL5221693.1"/>
    <property type="molecule type" value="Genomic_DNA"/>
</dbReference>
<protein>
    <submittedName>
        <fullName evidence="2">G3929 protein</fullName>
    </submittedName>
</protein>
<comment type="caution">
    <text evidence="2">The sequence shown here is derived from an EMBL/GenBank/DDBJ whole genome shotgun (WGS) entry which is preliminary data.</text>
</comment>
<evidence type="ECO:0000313" key="3">
    <source>
        <dbReference type="Proteomes" id="UP001497392"/>
    </source>
</evidence>
<feature type="region of interest" description="Disordered" evidence="1">
    <location>
        <begin position="364"/>
        <end position="384"/>
    </location>
</feature>
<feature type="region of interest" description="Disordered" evidence="1">
    <location>
        <begin position="240"/>
        <end position="282"/>
    </location>
</feature>
<accession>A0ABP1FNZ1</accession>
<feature type="region of interest" description="Disordered" evidence="1">
    <location>
        <begin position="29"/>
        <end position="49"/>
    </location>
</feature>
<feature type="region of interest" description="Disordered" evidence="1">
    <location>
        <begin position="294"/>
        <end position="335"/>
    </location>
</feature>
<name>A0ABP1FNZ1_9CHLO</name>
<evidence type="ECO:0000313" key="2">
    <source>
        <dbReference type="EMBL" id="CAL5221693.1"/>
    </source>
</evidence>
<keyword evidence="3" id="KW-1185">Reference proteome</keyword>
<evidence type="ECO:0000256" key="1">
    <source>
        <dbReference type="SAM" id="MobiDB-lite"/>
    </source>
</evidence>
<dbReference type="Proteomes" id="UP001497392">
    <property type="component" value="Unassembled WGS sequence"/>
</dbReference>
<sequence>MPDCSLPQSPDTAIADHLANAASFLASPPQYEAASEEPYSTAAGNAHIDAPGAHTGVGGPGLKACSKCKMAKPLVEYFKDKSKPDSLYSQCKACATSEERRRREERAPLAAQRAKHGKVCTRCRVVKGLEQFCRNSRSFDGRYSQCRTCVANKDKNRRQKLVEKRDEPVEAKVCRRCNIHKHNSDFYRDSSKPDGLQTYCKQCLCNKNKTTRKKKSKTSHEDLAGSVAFADGAHAPVSSSMSAAMAEAGPGSLSTSQMHCGHSLQDESTEGQDSYGADAGFSAAPQQDYNLQTQDQQHPGYTGEQPDGEGSGQKSADACLHPQADHSSPGHDCSFHQDHGVSHFINSPDYPAPLAGPFEGYPVQQGHDDRHAQAHGAEQLESNSAAFQQQDNFNEQEVYQAGMQYIPSGYDMAEDPAQREKHAESSEPLGYLNSEIQEHRNRLAATMLV</sequence>
<gene>
    <name evidence="2" type="primary">g3929</name>
    <name evidence="2" type="ORF">VP750_LOCUS3352</name>
</gene>
<reference evidence="2 3" key="1">
    <citation type="submission" date="2024-06" db="EMBL/GenBank/DDBJ databases">
        <authorList>
            <person name="Kraege A."/>
            <person name="Thomma B."/>
        </authorList>
    </citation>
    <scope>NUCLEOTIDE SEQUENCE [LARGE SCALE GENOMIC DNA]</scope>
</reference>